<dbReference type="EMBL" id="CM039438">
    <property type="protein sequence ID" value="KAI4298999.1"/>
    <property type="molecule type" value="Genomic_DNA"/>
</dbReference>
<accession>A0ACB9KNT9</accession>
<keyword evidence="2" id="KW-1185">Reference proteome</keyword>
<evidence type="ECO:0000313" key="2">
    <source>
        <dbReference type="Proteomes" id="UP000828941"/>
    </source>
</evidence>
<comment type="caution">
    <text evidence="1">The sequence shown here is derived from an EMBL/GenBank/DDBJ whole genome shotgun (WGS) entry which is preliminary data.</text>
</comment>
<protein>
    <submittedName>
        <fullName evidence="1">Uncharacterized protein</fullName>
    </submittedName>
</protein>
<organism evidence="1 2">
    <name type="scientific">Bauhinia variegata</name>
    <name type="common">Purple orchid tree</name>
    <name type="synonym">Phanera variegata</name>
    <dbReference type="NCBI Taxonomy" id="167791"/>
    <lineage>
        <taxon>Eukaryota</taxon>
        <taxon>Viridiplantae</taxon>
        <taxon>Streptophyta</taxon>
        <taxon>Embryophyta</taxon>
        <taxon>Tracheophyta</taxon>
        <taxon>Spermatophyta</taxon>
        <taxon>Magnoliopsida</taxon>
        <taxon>eudicotyledons</taxon>
        <taxon>Gunneridae</taxon>
        <taxon>Pentapetalae</taxon>
        <taxon>rosids</taxon>
        <taxon>fabids</taxon>
        <taxon>Fabales</taxon>
        <taxon>Fabaceae</taxon>
        <taxon>Cercidoideae</taxon>
        <taxon>Cercideae</taxon>
        <taxon>Bauhiniinae</taxon>
        <taxon>Bauhinia</taxon>
    </lineage>
</organism>
<dbReference type="Proteomes" id="UP000828941">
    <property type="component" value="Chromosome 13"/>
</dbReference>
<reference evidence="1 2" key="1">
    <citation type="journal article" date="2022" name="DNA Res.">
        <title>Chromosomal-level genome assembly of the orchid tree Bauhinia variegata (Leguminosae; Cercidoideae) supports the allotetraploid origin hypothesis of Bauhinia.</title>
        <authorList>
            <person name="Zhong Y."/>
            <person name="Chen Y."/>
            <person name="Zheng D."/>
            <person name="Pang J."/>
            <person name="Liu Y."/>
            <person name="Luo S."/>
            <person name="Meng S."/>
            <person name="Qian L."/>
            <person name="Wei D."/>
            <person name="Dai S."/>
            <person name="Zhou R."/>
        </authorList>
    </citation>
    <scope>NUCLEOTIDE SEQUENCE [LARGE SCALE GENOMIC DNA]</scope>
    <source>
        <strain evidence="1">BV-YZ2020</strain>
    </source>
</reference>
<gene>
    <name evidence="1" type="ORF">L6164_032499</name>
</gene>
<proteinExistence type="predicted"/>
<name>A0ACB9KNT9_BAUVA</name>
<evidence type="ECO:0000313" key="1">
    <source>
        <dbReference type="EMBL" id="KAI4298999.1"/>
    </source>
</evidence>
<sequence length="130" mass="14218">MKFLVICGTQNFLTTANGATSKKQGFIRWAIVLGVQNSRQHKLRRSTLSFADTSIHALRNKDNHGVLSYITGGGSSEGFFDTCPALLTVNDAVAFSGGLILGEFVLLGILVLIIDRQYPRAPQLGTIMYW</sequence>